<dbReference type="InterPro" id="IPR032675">
    <property type="entry name" value="LRR_dom_sf"/>
</dbReference>
<proteinExistence type="predicted"/>
<dbReference type="Gene3D" id="3.80.10.10">
    <property type="entry name" value="Ribonuclease Inhibitor"/>
    <property type="match status" value="1"/>
</dbReference>
<organism evidence="1 2">
    <name type="scientific">Mycena maculata</name>
    <dbReference type="NCBI Taxonomy" id="230809"/>
    <lineage>
        <taxon>Eukaryota</taxon>
        <taxon>Fungi</taxon>
        <taxon>Dikarya</taxon>
        <taxon>Basidiomycota</taxon>
        <taxon>Agaricomycotina</taxon>
        <taxon>Agaricomycetes</taxon>
        <taxon>Agaricomycetidae</taxon>
        <taxon>Agaricales</taxon>
        <taxon>Marasmiineae</taxon>
        <taxon>Mycenaceae</taxon>
        <taxon>Mycena</taxon>
    </lineage>
</organism>
<sequence>MTKKLMGTIMPYSHQWRWLELDVPASSCQIFGGLLPGSVPRLEYLSINLHQPFLGSSNPWTAFQDAPKLNDLCIGAAHIQVDPQEPTFPWSQLTRIDVGDCSPGDCLQILAQASTATFCIFDVTRETPLLTKFPTSFVHPQLQTLKIDALVDVQSFWTTLTCSVLSTLSLELRSVAEAGTQDLPRFLARCNGTIQNLTLNRSGLNEAQFLACLRDMPRLRQLDMYEDYEPGTFADRVCEALTLGPVFTTERCPRLIPELATFSLCGGRFCSDNSLTRMLESRMPRQDDPEQRPLKHLFLYICRKMSSATIDRLCSRKTGCSCRHNS</sequence>
<reference evidence="1" key="1">
    <citation type="submission" date="2023-03" db="EMBL/GenBank/DDBJ databases">
        <title>Massive genome expansion in bonnet fungi (Mycena s.s.) driven by repeated elements and novel gene families across ecological guilds.</title>
        <authorList>
            <consortium name="Lawrence Berkeley National Laboratory"/>
            <person name="Harder C.B."/>
            <person name="Miyauchi S."/>
            <person name="Viragh M."/>
            <person name="Kuo A."/>
            <person name="Thoen E."/>
            <person name="Andreopoulos B."/>
            <person name="Lu D."/>
            <person name="Skrede I."/>
            <person name="Drula E."/>
            <person name="Henrissat B."/>
            <person name="Morin E."/>
            <person name="Kohler A."/>
            <person name="Barry K."/>
            <person name="LaButti K."/>
            <person name="Morin E."/>
            <person name="Salamov A."/>
            <person name="Lipzen A."/>
            <person name="Mereny Z."/>
            <person name="Hegedus B."/>
            <person name="Baldrian P."/>
            <person name="Stursova M."/>
            <person name="Weitz H."/>
            <person name="Taylor A."/>
            <person name="Grigoriev I.V."/>
            <person name="Nagy L.G."/>
            <person name="Martin F."/>
            <person name="Kauserud H."/>
        </authorList>
    </citation>
    <scope>NUCLEOTIDE SEQUENCE</scope>
    <source>
        <strain evidence="1">CBHHK188m</strain>
    </source>
</reference>
<evidence type="ECO:0000313" key="2">
    <source>
        <dbReference type="Proteomes" id="UP001215280"/>
    </source>
</evidence>
<dbReference type="Proteomes" id="UP001215280">
    <property type="component" value="Unassembled WGS sequence"/>
</dbReference>
<gene>
    <name evidence="1" type="ORF">DFH07DRAFT_77106</name>
</gene>
<evidence type="ECO:0000313" key="1">
    <source>
        <dbReference type="EMBL" id="KAJ7739685.1"/>
    </source>
</evidence>
<dbReference type="AlphaFoldDB" id="A0AAD7N028"/>
<dbReference type="EMBL" id="JARJLG010000131">
    <property type="protein sequence ID" value="KAJ7739685.1"/>
    <property type="molecule type" value="Genomic_DNA"/>
</dbReference>
<accession>A0AAD7N028</accession>
<keyword evidence="2" id="KW-1185">Reference proteome</keyword>
<comment type="caution">
    <text evidence="1">The sequence shown here is derived from an EMBL/GenBank/DDBJ whole genome shotgun (WGS) entry which is preliminary data.</text>
</comment>
<dbReference type="SUPFAM" id="SSF52047">
    <property type="entry name" value="RNI-like"/>
    <property type="match status" value="1"/>
</dbReference>
<protein>
    <submittedName>
        <fullName evidence="1">Uncharacterized protein</fullName>
    </submittedName>
</protein>
<name>A0AAD7N028_9AGAR</name>